<keyword evidence="7" id="KW-1185">Reference proteome</keyword>
<dbReference type="InterPro" id="IPR047057">
    <property type="entry name" value="MerR_fam"/>
</dbReference>
<keyword evidence="4" id="KW-0804">Transcription</keyword>
<proteinExistence type="predicted"/>
<evidence type="ECO:0000259" key="5">
    <source>
        <dbReference type="PROSITE" id="PS50937"/>
    </source>
</evidence>
<evidence type="ECO:0000313" key="6">
    <source>
        <dbReference type="EMBL" id="SET25548.1"/>
    </source>
</evidence>
<dbReference type="Gene3D" id="1.10.1660.10">
    <property type="match status" value="1"/>
</dbReference>
<dbReference type="CDD" id="cd01107">
    <property type="entry name" value="HTH_BmrR"/>
    <property type="match status" value="1"/>
</dbReference>
<accession>A0A1I0D0F7</accession>
<feature type="domain" description="HTH merR-type" evidence="5">
    <location>
        <begin position="3"/>
        <end position="73"/>
    </location>
</feature>
<dbReference type="STRING" id="460384.SAMN05216313_103264"/>
<evidence type="ECO:0000256" key="1">
    <source>
        <dbReference type="ARBA" id="ARBA00022491"/>
    </source>
</evidence>
<dbReference type="AlphaFoldDB" id="A0A1I0D0F7"/>
<gene>
    <name evidence="6" type="ORF">SAMN05216313_103264</name>
</gene>
<dbReference type="RefSeq" id="WP_092361180.1">
    <property type="nucleotide sequence ID" value="NZ_CABJCG010000001.1"/>
</dbReference>
<dbReference type="GeneID" id="93278519"/>
<dbReference type="SMART" id="SM00422">
    <property type="entry name" value="HTH_MERR"/>
    <property type="match status" value="1"/>
</dbReference>
<organism evidence="6 7">
    <name type="scientific">Enterocloster lavalensis</name>
    <dbReference type="NCBI Taxonomy" id="460384"/>
    <lineage>
        <taxon>Bacteria</taxon>
        <taxon>Bacillati</taxon>
        <taxon>Bacillota</taxon>
        <taxon>Clostridia</taxon>
        <taxon>Lachnospirales</taxon>
        <taxon>Lachnospiraceae</taxon>
        <taxon>Enterocloster</taxon>
    </lineage>
</organism>
<sequence length="275" mass="32565">MKELTIGQMARLNGVSEQTLRLYDRTGLFSPMYRDEENGYRYYDIRQSAQLDMIQHMKSLGMSLKDIRSQLQDFDLEQFKKILMKNSRAIDEQIQELHYQKRAIRRTLESYEWYENAPPDGTIILEYIPRRLTYMVDSGINFYAYGIDVYEKILRDLKKNLLAHRLSPIYFYNAGTVLRKDKLLARNYDSTEIFVLVDEGAVEESMITVIPPSPYLCIYCNSFDKEKEYIDRLLETIEQRGYQITGDYICEVVAEVPMDMQERGMFLRLQIPVRL</sequence>
<dbReference type="GO" id="GO:0003677">
    <property type="term" value="F:DNA binding"/>
    <property type="evidence" value="ECO:0007669"/>
    <property type="project" value="UniProtKB-KW"/>
</dbReference>
<keyword evidence="1" id="KW-0678">Repressor</keyword>
<name>A0A1I0D0F7_9FIRM</name>
<dbReference type="PANTHER" id="PTHR30204:SF69">
    <property type="entry name" value="MERR-FAMILY TRANSCRIPTIONAL REGULATOR"/>
    <property type="match status" value="1"/>
</dbReference>
<dbReference type="EMBL" id="FOIM01000003">
    <property type="protein sequence ID" value="SET25548.1"/>
    <property type="molecule type" value="Genomic_DNA"/>
</dbReference>
<keyword evidence="2" id="KW-0805">Transcription regulation</keyword>
<dbReference type="PANTHER" id="PTHR30204">
    <property type="entry name" value="REDOX-CYCLING DRUG-SENSING TRANSCRIPTIONAL ACTIVATOR SOXR"/>
    <property type="match status" value="1"/>
</dbReference>
<dbReference type="Gene3D" id="3.20.80.10">
    <property type="entry name" value="Regulatory factor, effector binding domain"/>
    <property type="match status" value="1"/>
</dbReference>
<dbReference type="SUPFAM" id="SSF46955">
    <property type="entry name" value="Putative DNA-binding domain"/>
    <property type="match status" value="1"/>
</dbReference>
<dbReference type="PROSITE" id="PS50937">
    <property type="entry name" value="HTH_MERR_2"/>
    <property type="match status" value="1"/>
</dbReference>
<dbReference type="Pfam" id="PF13411">
    <property type="entry name" value="MerR_1"/>
    <property type="match status" value="1"/>
</dbReference>
<dbReference type="GO" id="GO:0003700">
    <property type="term" value="F:DNA-binding transcription factor activity"/>
    <property type="evidence" value="ECO:0007669"/>
    <property type="project" value="InterPro"/>
</dbReference>
<protein>
    <submittedName>
        <fullName evidence="6">DNA-binding transcriptional regulator, MerR family</fullName>
    </submittedName>
</protein>
<evidence type="ECO:0000256" key="2">
    <source>
        <dbReference type="ARBA" id="ARBA00023015"/>
    </source>
</evidence>
<dbReference type="Proteomes" id="UP000198508">
    <property type="component" value="Unassembled WGS sequence"/>
</dbReference>
<reference evidence="7" key="1">
    <citation type="submission" date="2016-10" db="EMBL/GenBank/DDBJ databases">
        <authorList>
            <person name="Varghese N."/>
            <person name="Submissions S."/>
        </authorList>
    </citation>
    <scope>NUCLEOTIDE SEQUENCE [LARGE SCALE GENOMIC DNA]</scope>
    <source>
        <strain evidence="7">NLAE-zl-G277</strain>
    </source>
</reference>
<dbReference type="InterPro" id="IPR009061">
    <property type="entry name" value="DNA-bd_dom_put_sf"/>
</dbReference>
<evidence type="ECO:0000256" key="3">
    <source>
        <dbReference type="ARBA" id="ARBA00023125"/>
    </source>
</evidence>
<evidence type="ECO:0000313" key="7">
    <source>
        <dbReference type="Proteomes" id="UP000198508"/>
    </source>
</evidence>
<dbReference type="InterPro" id="IPR000551">
    <property type="entry name" value="MerR-type_HTH_dom"/>
</dbReference>
<dbReference type="InterPro" id="IPR011256">
    <property type="entry name" value="Reg_factor_effector_dom_sf"/>
</dbReference>
<evidence type="ECO:0000256" key="4">
    <source>
        <dbReference type="ARBA" id="ARBA00023163"/>
    </source>
</evidence>
<keyword evidence="3 6" id="KW-0238">DNA-binding</keyword>